<dbReference type="Pfam" id="PF07729">
    <property type="entry name" value="FCD"/>
    <property type="match status" value="1"/>
</dbReference>
<gene>
    <name evidence="5" type="ORF">ABIE08_000425</name>
</gene>
<dbReference type="Gene3D" id="1.20.120.530">
    <property type="entry name" value="GntR ligand-binding domain-like"/>
    <property type="match status" value="1"/>
</dbReference>
<dbReference type="SUPFAM" id="SSF46785">
    <property type="entry name" value="Winged helix' DNA-binding domain"/>
    <property type="match status" value="1"/>
</dbReference>
<feature type="domain" description="HTH gntR-type" evidence="4">
    <location>
        <begin position="41"/>
        <end position="109"/>
    </location>
</feature>
<dbReference type="PANTHER" id="PTHR43537">
    <property type="entry name" value="TRANSCRIPTIONAL REGULATOR, GNTR FAMILY"/>
    <property type="match status" value="1"/>
</dbReference>
<dbReference type="SUPFAM" id="SSF48008">
    <property type="entry name" value="GntR ligand-binding domain-like"/>
    <property type="match status" value="1"/>
</dbReference>
<dbReference type="PANTHER" id="PTHR43537:SF44">
    <property type="entry name" value="GNTR FAMILY REGULATORY PROTEIN"/>
    <property type="match status" value="1"/>
</dbReference>
<keyword evidence="1" id="KW-0805">Transcription regulation</keyword>
<sequence>MVCLIGPGHDSLVNSVNDMKNGDALSRASRTRPRIEGSARSGLHARLLNEIGLSIVRGELVPGDQLPNGDDWSAAFGASRTGLREVVKVLAGKGMVEMRPRTGTRVRPRKDWNFLDPDVLLWRFSARTTAEEARSLFELRRAIEPMAGALAAERASTEQIAELRALLDEMEQAGSDGERFAVPDLAFHQAILHMSGNELIGSLSALIETALVISFRLTDDNPAGQVHSLGLHRRIVETIEQRDPAATTKALIALLDGAEEDVRASLEARLSRLK</sequence>
<dbReference type="Gene3D" id="1.10.10.10">
    <property type="entry name" value="Winged helix-like DNA-binding domain superfamily/Winged helix DNA-binding domain"/>
    <property type="match status" value="1"/>
</dbReference>
<evidence type="ECO:0000259" key="4">
    <source>
        <dbReference type="PROSITE" id="PS50949"/>
    </source>
</evidence>
<evidence type="ECO:0000313" key="5">
    <source>
        <dbReference type="EMBL" id="MET4632512.1"/>
    </source>
</evidence>
<dbReference type="CDD" id="cd07377">
    <property type="entry name" value="WHTH_GntR"/>
    <property type="match status" value="1"/>
</dbReference>
<dbReference type="InterPro" id="IPR036388">
    <property type="entry name" value="WH-like_DNA-bd_sf"/>
</dbReference>
<keyword evidence="2 5" id="KW-0238">DNA-binding</keyword>
<protein>
    <submittedName>
        <fullName evidence="5">DNA-binding FadR family transcriptional regulator</fullName>
    </submittedName>
</protein>
<evidence type="ECO:0000256" key="1">
    <source>
        <dbReference type="ARBA" id="ARBA00023015"/>
    </source>
</evidence>
<dbReference type="Proteomes" id="UP001549321">
    <property type="component" value="Unassembled WGS sequence"/>
</dbReference>
<reference evidence="5 6" key="1">
    <citation type="submission" date="2024-06" db="EMBL/GenBank/DDBJ databases">
        <title>Sorghum-associated microbial communities from plants grown in Nebraska, USA.</title>
        <authorList>
            <person name="Schachtman D."/>
        </authorList>
    </citation>
    <scope>NUCLEOTIDE SEQUENCE [LARGE SCALE GENOMIC DNA]</scope>
    <source>
        <strain evidence="5 6">3207</strain>
    </source>
</reference>
<keyword evidence="3" id="KW-0804">Transcription</keyword>
<dbReference type="Pfam" id="PF00392">
    <property type="entry name" value="GntR"/>
    <property type="match status" value="1"/>
</dbReference>
<dbReference type="InterPro" id="IPR011711">
    <property type="entry name" value="GntR_C"/>
</dbReference>
<dbReference type="SMART" id="SM00345">
    <property type="entry name" value="HTH_GNTR"/>
    <property type="match status" value="1"/>
</dbReference>
<dbReference type="InterPro" id="IPR000524">
    <property type="entry name" value="Tscrpt_reg_HTH_GntR"/>
</dbReference>
<organism evidence="5 6">
    <name type="scientific">Kaistia defluvii</name>
    <dbReference type="NCBI Taxonomy" id="410841"/>
    <lineage>
        <taxon>Bacteria</taxon>
        <taxon>Pseudomonadati</taxon>
        <taxon>Pseudomonadota</taxon>
        <taxon>Alphaproteobacteria</taxon>
        <taxon>Hyphomicrobiales</taxon>
        <taxon>Kaistiaceae</taxon>
        <taxon>Kaistia</taxon>
    </lineage>
</organism>
<keyword evidence="6" id="KW-1185">Reference proteome</keyword>
<dbReference type="PROSITE" id="PS50949">
    <property type="entry name" value="HTH_GNTR"/>
    <property type="match status" value="1"/>
</dbReference>
<dbReference type="EMBL" id="JBEPSM010000001">
    <property type="protein sequence ID" value="MET4632512.1"/>
    <property type="molecule type" value="Genomic_DNA"/>
</dbReference>
<accession>A0ABV2QU08</accession>
<dbReference type="GO" id="GO:0003677">
    <property type="term" value="F:DNA binding"/>
    <property type="evidence" value="ECO:0007669"/>
    <property type="project" value="UniProtKB-KW"/>
</dbReference>
<dbReference type="SMART" id="SM00895">
    <property type="entry name" value="FCD"/>
    <property type="match status" value="1"/>
</dbReference>
<name>A0ABV2QU08_9HYPH</name>
<proteinExistence type="predicted"/>
<dbReference type="InterPro" id="IPR036390">
    <property type="entry name" value="WH_DNA-bd_sf"/>
</dbReference>
<dbReference type="InterPro" id="IPR008920">
    <property type="entry name" value="TF_FadR/GntR_C"/>
</dbReference>
<comment type="caution">
    <text evidence="5">The sequence shown here is derived from an EMBL/GenBank/DDBJ whole genome shotgun (WGS) entry which is preliminary data.</text>
</comment>
<evidence type="ECO:0000313" key="6">
    <source>
        <dbReference type="Proteomes" id="UP001549321"/>
    </source>
</evidence>
<evidence type="ECO:0000256" key="2">
    <source>
        <dbReference type="ARBA" id="ARBA00023125"/>
    </source>
</evidence>
<evidence type="ECO:0000256" key="3">
    <source>
        <dbReference type="ARBA" id="ARBA00023163"/>
    </source>
</evidence>